<dbReference type="EMBL" id="GL883131">
    <property type="protein sequence ID" value="EGG02426.1"/>
    <property type="molecule type" value="Genomic_DNA"/>
</dbReference>
<dbReference type="HOGENOM" id="CLU_045282_0_0_1"/>
<feature type="region of interest" description="Disordered" evidence="1">
    <location>
        <begin position="1"/>
        <end position="135"/>
    </location>
</feature>
<dbReference type="RefSeq" id="XP_007414411.1">
    <property type="nucleotide sequence ID" value="XM_007414349.1"/>
</dbReference>
<proteinExistence type="predicted"/>
<organism evidence="3">
    <name type="scientific">Melampsora larici-populina (strain 98AG31 / pathotype 3-4-7)</name>
    <name type="common">Poplar leaf rust fungus</name>
    <dbReference type="NCBI Taxonomy" id="747676"/>
    <lineage>
        <taxon>Eukaryota</taxon>
        <taxon>Fungi</taxon>
        <taxon>Dikarya</taxon>
        <taxon>Basidiomycota</taxon>
        <taxon>Pucciniomycotina</taxon>
        <taxon>Pucciniomycetes</taxon>
        <taxon>Pucciniales</taxon>
        <taxon>Melampsoraceae</taxon>
        <taxon>Melampsora</taxon>
    </lineage>
</organism>
<protein>
    <submittedName>
        <fullName evidence="2">Uncharacterized protein</fullName>
    </submittedName>
</protein>
<feature type="region of interest" description="Disordered" evidence="1">
    <location>
        <begin position="193"/>
        <end position="222"/>
    </location>
</feature>
<dbReference type="KEGG" id="mlr:MELLADRAFT_110177"/>
<feature type="compositionally biased region" description="Gly residues" evidence="1">
    <location>
        <begin position="441"/>
        <end position="452"/>
    </location>
</feature>
<dbReference type="AlphaFoldDB" id="F4RYX8"/>
<evidence type="ECO:0000313" key="2">
    <source>
        <dbReference type="EMBL" id="EGG02426.1"/>
    </source>
</evidence>
<dbReference type="GeneID" id="18923992"/>
<feature type="compositionally biased region" description="Basic residues" evidence="1">
    <location>
        <begin position="36"/>
        <end position="52"/>
    </location>
</feature>
<keyword evidence="3" id="KW-1185">Reference proteome</keyword>
<accession>F4RYX8</accession>
<sequence length="496" mass="55529">MATQDATGSEMFSKDVEQILSEHEKQKDQKEAASRGRGKATKGRARGGRRGRGGASTGRQTRSTAKGKIRTPKDQTSEEENVDEEEENQEEDEKEKERKIPGSDLTEEEENEVMSKEGRSEDEGEEDTISLGDEADFVKEDAHVEREHERYKNKLLKLYAKGKVGKFQMLETAYHKWCEKVKSKPKMIEMLEVSSEEEETELSSSKRKGKSQPSEKPAKVGKMMNHGTTLTHRLIDISSYWDGRMTACFGCVPLTIFVPAWLLADKTHMANRRKQSSSCSDVVSYAGLRVPSEWRQSFLMWSTSFNLYLQYWRTKYHREDIALRLEEHRKIVLALKTKYHDAWAPALRYDITHRTNVFSWDMLSNSDKQITAVTGGRMLSHLAPNGRNQQYHHQAQGTYNEGVNHGLNTTNQHMFNEYQDQGSSSGQGGNGRGRGRRGRGVSRGGNGRGGGQRPTAAPPTTVVNGVVVPKFGPGAFEAVKAVRQAGTNGNGATGQP</sequence>
<name>F4RYX8_MELLP</name>
<evidence type="ECO:0000313" key="3">
    <source>
        <dbReference type="Proteomes" id="UP000001072"/>
    </source>
</evidence>
<feature type="region of interest" description="Disordered" evidence="1">
    <location>
        <begin position="417"/>
        <end position="464"/>
    </location>
</feature>
<evidence type="ECO:0000256" key="1">
    <source>
        <dbReference type="SAM" id="MobiDB-lite"/>
    </source>
</evidence>
<feature type="compositionally biased region" description="Basic and acidic residues" evidence="1">
    <location>
        <begin position="12"/>
        <end position="34"/>
    </location>
</feature>
<dbReference type="VEuPathDB" id="FungiDB:MELLADRAFT_110177"/>
<reference evidence="3" key="1">
    <citation type="journal article" date="2011" name="Proc. Natl. Acad. Sci. U.S.A.">
        <title>Obligate biotrophy features unraveled by the genomic analysis of rust fungi.</title>
        <authorList>
            <person name="Duplessis S."/>
            <person name="Cuomo C.A."/>
            <person name="Lin Y.-C."/>
            <person name="Aerts A."/>
            <person name="Tisserant E."/>
            <person name="Veneault-Fourrey C."/>
            <person name="Joly D.L."/>
            <person name="Hacquard S."/>
            <person name="Amselem J."/>
            <person name="Cantarel B.L."/>
            <person name="Chiu R."/>
            <person name="Coutinho P.M."/>
            <person name="Feau N."/>
            <person name="Field M."/>
            <person name="Frey P."/>
            <person name="Gelhaye E."/>
            <person name="Goldberg J."/>
            <person name="Grabherr M.G."/>
            <person name="Kodira C.D."/>
            <person name="Kohler A."/>
            <person name="Kuees U."/>
            <person name="Lindquist E.A."/>
            <person name="Lucas S.M."/>
            <person name="Mago R."/>
            <person name="Mauceli E."/>
            <person name="Morin E."/>
            <person name="Murat C."/>
            <person name="Pangilinan J.L."/>
            <person name="Park R."/>
            <person name="Pearson M."/>
            <person name="Quesneville H."/>
            <person name="Rouhier N."/>
            <person name="Sakthikumar S."/>
            <person name="Salamov A.A."/>
            <person name="Schmutz J."/>
            <person name="Selles B."/>
            <person name="Shapiro H."/>
            <person name="Tanguay P."/>
            <person name="Tuskan G.A."/>
            <person name="Henrissat B."/>
            <person name="Van de Peer Y."/>
            <person name="Rouze P."/>
            <person name="Ellis J.G."/>
            <person name="Dodds P.N."/>
            <person name="Schein J.E."/>
            <person name="Zhong S."/>
            <person name="Hamelin R.C."/>
            <person name="Grigoriev I.V."/>
            <person name="Szabo L.J."/>
            <person name="Martin F."/>
        </authorList>
    </citation>
    <scope>NUCLEOTIDE SEQUENCE [LARGE SCALE GENOMIC DNA]</scope>
    <source>
        <strain evidence="3">98AG31 / pathotype 3-4-7</strain>
    </source>
</reference>
<dbReference type="InParanoid" id="F4RYX8"/>
<feature type="compositionally biased region" description="Low complexity" evidence="1">
    <location>
        <begin position="453"/>
        <end position="464"/>
    </location>
</feature>
<feature type="compositionally biased region" description="Acidic residues" evidence="1">
    <location>
        <begin position="77"/>
        <end position="94"/>
    </location>
</feature>
<gene>
    <name evidence="2" type="ORF">MELLADRAFT_110177</name>
</gene>
<dbReference type="OrthoDB" id="10302672at2759"/>
<dbReference type="Proteomes" id="UP000001072">
    <property type="component" value="Unassembled WGS sequence"/>
</dbReference>